<keyword evidence="11" id="KW-1185">Reference proteome</keyword>
<protein>
    <recommendedName>
        <fullName evidence="8">Zn(2)-C6 fungal-type domain-containing protein</fullName>
    </recommendedName>
</protein>
<name>A0AAN6R161_9PEZI</name>
<accession>A0AAN6R161</accession>
<feature type="compositionally biased region" description="Acidic residues" evidence="7">
    <location>
        <begin position="536"/>
        <end position="545"/>
    </location>
</feature>
<dbReference type="PANTHER" id="PTHR47659:SF4">
    <property type="entry name" value="ZN(II)2CYS6 TRANSCRIPTION FACTOR (EUROFUNG)"/>
    <property type="match status" value="1"/>
</dbReference>
<dbReference type="PANTHER" id="PTHR47659">
    <property type="entry name" value="ZN(II)2CYS6 TRANSCRIPTION FACTOR (EUROFUNG)-RELATED"/>
    <property type="match status" value="1"/>
</dbReference>
<dbReference type="EMBL" id="JAUJLE010000002">
    <property type="protein sequence ID" value="KAK1015449.1"/>
    <property type="molecule type" value="Genomic_DNA"/>
</dbReference>
<dbReference type="GO" id="GO:0008270">
    <property type="term" value="F:zinc ion binding"/>
    <property type="evidence" value="ECO:0007669"/>
    <property type="project" value="InterPro"/>
</dbReference>
<dbReference type="PROSITE" id="PS50048">
    <property type="entry name" value="ZN2_CY6_FUNGAL_2"/>
    <property type="match status" value="1"/>
</dbReference>
<reference evidence="9" key="1">
    <citation type="submission" date="2021-12" db="EMBL/GenBank/DDBJ databases">
        <title>Black yeast isolated from Biological Soil Crust.</title>
        <authorList>
            <person name="Kurbessoian T."/>
        </authorList>
    </citation>
    <scope>NUCLEOTIDE SEQUENCE</scope>
    <source>
        <strain evidence="9">CCFEE 5208</strain>
    </source>
</reference>
<dbReference type="InterPro" id="IPR001138">
    <property type="entry name" value="Zn2Cys6_DnaBD"/>
</dbReference>
<dbReference type="GO" id="GO:0000981">
    <property type="term" value="F:DNA-binding transcription factor activity, RNA polymerase II-specific"/>
    <property type="evidence" value="ECO:0007669"/>
    <property type="project" value="InterPro"/>
</dbReference>
<dbReference type="PROSITE" id="PS00463">
    <property type="entry name" value="ZN2_CY6_FUNGAL_1"/>
    <property type="match status" value="1"/>
</dbReference>
<evidence type="ECO:0000313" key="9">
    <source>
        <dbReference type="EMBL" id="KAK0319942.1"/>
    </source>
</evidence>
<feature type="compositionally biased region" description="Pro residues" evidence="7">
    <location>
        <begin position="1"/>
        <end position="15"/>
    </location>
</feature>
<dbReference type="CDD" id="cd00067">
    <property type="entry name" value="GAL4"/>
    <property type="match status" value="1"/>
</dbReference>
<feature type="region of interest" description="Disordered" evidence="7">
    <location>
        <begin position="140"/>
        <end position="231"/>
    </location>
</feature>
<evidence type="ECO:0000256" key="6">
    <source>
        <dbReference type="ARBA" id="ARBA00023242"/>
    </source>
</evidence>
<reference evidence="10" key="2">
    <citation type="submission" date="2023-06" db="EMBL/GenBank/DDBJ databases">
        <title>Black Yeasts Isolated from many extreme environments.</title>
        <authorList>
            <person name="Coleine C."/>
            <person name="Stajich J.E."/>
            <person name="Selbmann L."/>
        </authorList>
    </citation>
    <scope>NUCLEOTIDE SEQUENCE</scope>
    <source>
        <strain evidence="10">CCFEE 5200</strain>
    </source>
</reference>
<dbReference type="InterPro" id="IPR050335">
    <property type="entry name" value="ERT1_acuK_gluconeogen_tf"/>
</dbReference>
<dbReference type="Gene3D" id="4.10.240.10">
    <property type="entry name" value="Zn(2)-C6 fungal-type DNA-binding domain"/>
    <property type="match status" value="1"/>
</dbReference>
<dbReference type="Proteomes" id="UP001175353">
    <property type="component" value="Unassembled WGS sequence"/>
</dbReference>
<keyword evidence="2" id="KW-0862">Zinc</keyword>
<dbReference type="EMBL" id="JASUXU010000027">
    <property type="protein sequence ID" value="KAK0319942.1"/>
    <property type="molecule type" value="Genomic_DNA"/>
</dbReference>
<feature type="compositionally biased region" description="Polar residues" evidence="7">
    <location>
        <begin position="210"/>
        <end position="226"/>
    </location>
</feature>
<evidence type="ECO:0000256" key="1">
    <source>
        <dbReference type="ARBA" id="ARBA00022723"/>
    </source>
</evidence>
<gene>
    <name evidence="9" type="ORF">LTR82_008877</name>
    <name evidence="10" type="ORF">LTR91_000474</name>
</gene>
<feature type="compositionally biased region" description="Polar residues" evidence="7">
    <location>
        <begin position="169"/>
        <end position="181"/>
    </location>
</feature>
<feature type="region of interest" description="Disordered" evidence="7">
    <location>
        <begin position="68"/>
        <end position="115"/>
    </location>
</feature>
<dbReference type="Proteomes" id="UP001168146">
    <property type="component" value="Unassembled WGS sequence"/>
</dbReference>
<evidence type="ECO:0000313" key="10">
    <source>
        <dbReference type="EMBL" id="KAK1015449.1"/>
    </source>
</evidence>
<evidence type="ECO:0000313" key="11">
    <source>
        <dbReference type="Proteomes" id="UP001175353"/>
    </source>
</evidence>
<feature type="compositionally biased region" description="Basic and acidic residues" evidence="7">
    <location>
        <begin position="198"/>
        <end position="209"/>
    </location>
</feature>
<feature type="region of interest" description="Disordered" evidence="7">
    <location>
        <begin position="1"/>
        <end position="52"/>
    </location>
</feature>
<dbReference type="SMART" id="SM00066">
    <property type="entry name" value="GAL4"/>
    <property type="match status" value="1"/>
</dbReference>
<feature type="compositionally biased region" description="Polar residues" evidence="7">
    <location>
        <begin position="22"/>
        <end position="32"/>
    </location>
</feature>
<keyword evidence="6" id="KW-0539">Nucleus</keyword>
<dbReference type="Pfam" id="PF00172">
    <property type="entry name" value="Zn_clus"/>
    <property type="match status" value="1"/>
</dbReference>
<keyword evidence="4" id="KW-0238">DNA-binding</keyword>
<evidence type="ECO:0000256" key="3">
    <source>
        <dbReference type="ARBA" id="ARBA00023015"/>
    </source>
</evidence>
<comment type="caution">
    <text evidence="10">The sequence shown here is derived from an EMBL/GenBank/DDBJ whole genome shotgun (WGS) entry which is preliminary data.</text>
</comment>
<keyword evidence="5" id="KW-0804">Transcription</keyword>
<evidence type="ECO:0000256" key="5">
    <source>
        <dbReference type="ARBA" id="ARBA00023163"/>
    </source>
</evidence>
<keyword evidence="1" id="KW-0479">Metal-binding</keyword>
<feature type="domain" description="Zn(2)-C6 fungal-type" evidence="8">
    <location>
        <begin position="121"/>
        <end position="152"/>
    </location>
</feature>
<evidence type="ECO:0000256" key="7">
    <source>
        <dbReference type="SAM" id="MobiDB-lite"/>
    </source>
</evidence>
<proteinExistence type="predicted"/>
<dbReference type="SUPFAM" id="SSF57701">
    <property type="entry name" value="Zn2/Cys6 DNA-binding domain"/>
    <property type="match status" value="1"/>
</dbReference>
<feature type="compositionally biased region" description="Low complexity" evidence="7">
    <location>
        <begin position="465"/>
        <end position="495"/>
    </location>
</feature>
<dbReference type="AlphaFoldDB" id="A0AAN6R161"/>
<keyword evidence="3" id="KW-0805">Transcription regulation</keyword>
<sequence length="566" mass="60738">MSNPPSPPRTLPLQPPSITGLIPTSSDASTQEPIPPFAPAFATSLPSAQPSLPSTLVDQPFVTAPFAWPQAPGPTGHIASYRPPPIFQGPSSSSIDAPSSSNEAGSSTRGGRRSKTHVASACVNCKRAHLSCDVQRPCTRCVSSGKQDTCVDVQHKKRGRPRLREESDSSAQQMIPEQGSPQALIAAGPSQPSTRPIAEPRRPRAESFRSLRSQASDDSGPSSIAASTPIRGGATSIFSPYSARQPQTPIAGPSAFEIATALLTTDLVIVRANRPFEHIMFGGRDVRDRNIAELASPADGEGFQSIRNRLRAEREAREPAYMPPMVQPGHDPLQRISEAEAEQYTQGFNVHTYTWRQSQLGPVAETFPARVRLAKASAYFIVVTLPSFHPVEQPPAPIPQPPPFSYGPPLMLGPPLGSPEPLLPPRERMMHSAPPITPFALQGPGPPMPPQYRPSYTYPPPLQPQGPFQQQGFPRYQPAAPTLTTPRLPSTLTPSETASFLPRPAPLGPAQPLGTAAMQLPPLALGGPSSSQLVEEGSEEDEEEGGSGLRSPRKRRRMGIDDVLHR</sequence>
<evidence type="ECO:0000256" key="2">
    <source>
        <dbReference type="ARBA" id="ARBA00022833"/>
    </source>
</evidence>
<evidence type="ECO:0000256" key="4">
    <source>
        <dbReference type="ARBA" id="ARBA00023125"/>
    </source>
</evidence>
<evidence type="ECO:0000259" key="8">
    <source>
        <dbReference type="PROSITE" id="PS50048"/>
    </source>
</evidence>
<organism evidence="10 11">
    <name type="scientific">Friedmanniomyces endolithicus</name>
    <dbReference type="NCBI Taxonomy" id="329885"/>
    <lineage>
        <taxon>Eukaryota</taxon>
        <taxon>Fungi</taxon>
        <taxon>Dikarya</taxon>
        <taxon>Ascomycota</taxon>
        <taxon>Pezizomycotina</taxon>
        <taxon>Dothideomycetes</taxon>
        <taxon>Dothideomycetidae</taxon>
        <taxon>Mycosphaerellales</taxon>
        <taxon>Teratosphaeriaceae</taxon>
        <taxon>Friedmanniomyces</taxon>
    </lineage>
</organism>
<dbReference type="GO" id="GO:0003677">
    <property type="term" value="F:DNA binding"/>
    <property type="evidence" value="ECO:0007669"/>
    <property type="project" value="UniProtKB-KW"/>
</dbReference>
<dbReference type="InterPro" id="IPR036864">
    <property type="entry name" value="Zn2-C6_fun-type_DNA-bd_sf"/>
</dbReference>
<feature type="compositionally biased region" description="Low complexity" evidence="7">
    <location>
        <begin position="91"/>
        <end position="101"/>
    </location>
</feature>
<feature type="compositionally biased region" description="Pro residues" evidence="7">
    <location>
        <begin position="445"/>
        <end position="464"/>
    </location>
</feature>
<feature type="region of interest" description="Disordered" evidence="7">
    <location>
        <begin position="445"/>
        <end position="566"/>
    </location>
</feature>